<dbReference type="GO" id="GO:0016705">
    <property type="term" value="F:oxidoreductase activity, acting on paired donors, with incorporation or reduction of molecular oxygen"/>
    <property type="evidence" value="ECO:0007669"/>
    <property type="project" value="InterPro"/>
</dbReference>
<dbReference type="Gene3D" id="1.10.630.10">
    <property type="entry name" value="Cytochrome P450"/>
    <property type="match status" value="1"/>
</dbReference>
<dbReference type="PANTHER" id="PTHR47955">
    <property type="entry name" value="CYTOCHROME P450 FAMILY 71 PROTEIN"/>
    <property type="match status" value="1"/>
</dbReference>
<evidence type="ECO:0000256" key="8">
    <source>
        <dbReference type="ARBA" id="ARBA00022989"/>
    </source>
</evidence>
<dbReference type="InterPro" id="IPR036396">
    <property type="entry name" value="Cyt_P450_sf"/>
</dbReference>
<dbReference type="Pfam" id="PF00067">
    <property type="entry name" value="p450"/>
    <property type="match status" value="1"/>
</dbReference>
<evidence type="ECO:0000256" key="1">
    <source>
        <dbReference type="ARBA" id="ARBA00001971"/>
    </source>
</evidence>
<dbReference type="AlphaFoldDB" id="A0A811QF04"/>
<evidence type="ECO:0000256" key="4">
    <source>
        <dbReference type="ARBA" id="ARBA00010617"/>
    </source>
</evidence>
<name>A0A811QF04_9POAL</name>
<comment type="similarity">
    <text evidence="4 14">Belongs to the cytochrome P450 family.</text>
</comment>
<dbReference type="SUPFAM" id="SSF48264">
    <property type="entry name" value="Cytochrome P450"/>
    <property type="match status" value="1"/>
</dbReference>
<comment type="subcellular location">
    <subcellularLocation>
        <location evidence="2">Membrane</location>
    </subcellularLocation>
</comment>
<evidence type="ECO:0000256" key="13">
    <source>
        <dbReference type="PIRSR" id="PIRSR602401-1"/>
    </source>
</evidence>
<dbReference type="PANTHER" id="PTHR47955:SF14">
    <property type="entry name" value="OS01G0543600 PROTEIN"/>
    <property type="match status" value="1"/>
</dbReference>
<dbReference type="FunFam" id="1.10.630.10:FF:000055">
    <property type="entry name" value="Cytochrome P450 71A26"/>
    <property type="match status" value="1"/>
</dbReference>
<dbReference type="GO" id="GO:0016020">
    <property type="term" value="C:membrane"/>
    <property type="evidence" value="ECO:0007669"/>
    <property type="project" value="UniProtKB-SubCell"/>
</dbReference>
<dbReference type="PRINTS" id="PR00385">
    <property type="entry name" value="P450"/>
</dbReference>
<protein>
    <submittedName>
        <fullName evidence="16">Uncharacterized protein</fullName>
    </submittedName>
</protein>
<keyword evidence="8 15" id="KW-1133">Transmembrane helix</keyword>
<feature type="binding site" description="axial binding residue" evidence="13">
    <location>
        <position position="458"/>
    </location>
    <ligand>
        <name>heme</name>
        <dbReference type="ChEBI" id="CHEBI:30413"/>
    </ligand>
    <ligandPart>
        <name>Fe</name>
        <dbReference type="ChEBI" id="CHEBI:18248"/>
    </ligandPart>
</feature>
<dbReference type="PRINTS" id="PR00463">
    <property type="entry name" value="EP450I"/>
</dbReference>
<comment type="cofactor">
    <cofactor evidence="1 13">
        <name>heme</name>
        <dbReference type="ChEBI" id="CHEBI:30413"/>
    </cofactor>
</comment>
<dbReference type="InterPro" id="IPR001128">
    <property type="entry name" value="Cyt_P450"/>
</dbReference>
<dbReference type="OrthoDB" id="1055148at2759"/>
<gene>
    <name evidence="16" type="ORF">NCGR_LOCUS40442</name>
</gene>
<dbReference type="CDD" id="cd11072">
    <property type="entry name" value="CYP71-like"/>
    <property type="match status" value="1"/>
</dbReference>
<dbReference type="EMBL" id="CAJGYO010000010">
    <property type="protein sequence ID" value="CAD6256947.1"/>
    <property type="molecule type" value="Genomic_DNA"/>
</dbReference>
<evidence type="ECO:0000256" key="14">
    <source>
        <dbReference type="RuleBase" id="RU000461"/>
    </source>
</evidence>
<keyword evidence="17" id="KW-1185">Reference proteome</keyword>
<evidence type="ECO:0000256" key="5">
    <source>
        <dbReference type="ARBA" id="ARBA00022617"/>
    </source>
</evidence>
<feature type="transmembrane region" description="Helical" evidence="15">
    <location>
        <begin position="24"/>
        <end position="42"/>
    </location>
</feature>
<sequence>MASHHTNVVYQLFMDATTTPLAQWQWLLLLLVPCVLLLLLASRHPLPRSNDKQRRQLPLSHPGLPIIGHLLLVGDRPHVPFRDLAAKHYDRGGGGLMLLRLGMLPIRTKGAAFTIVGFYRCAMIGSTSRSSNVAFAPYGEHWGQVRKLVTTHLLTVKKVNSYHHARQEEVRLVLDKLREAAAMDAEVDLSEMMNAFANDIICRAVCGKFSREEGRNKLFRELNHTTTVLLAGFNLESYFPGLAKSLGVFVSNRKVHQVHKRWDDLLEEIISDHERRRRTSKNGHDFTDVMLSVQQEYNITRDHIKAILMDMFEAGTATSSSVLEAAMAELMRSPHLMTKLQAEVRKKTPKGQEMVREEDLADMPYLRAVVMETLRLHPPAPLLVPHQSMADCDVDGYTIPSGTRVIINVWAISRDPRSWENPEEFVPERFVDGGAATDLDFKGNDFQFTPFGAGRRMCPGINFGLATINIMLANLVYCFDWKLPAGVEEDIDMTEVFGLTVHRKETLILVPKPHA</sequence>
<evidence type="ECO:0000256" key="10">
    <source>
        <dbReference type="ARBA" id="ARBA00023004"/>
    </source>
</evidence>
<keyword evidence="11 14" id="KW-0503">Monooxygenase</keyword>
<dbReference type="InterPro" id="IPR002401">
    <property type="entry name" value="Cyt_P450_E_grp-I"/>
</dbReference>
<dbReference type="GO" id="GO:0004497">
    <property type="term" value="F:monooxygenase activity"/>
    <property type="evidence" value="ECO:0007669"/>
    <property type="project" value="UniProtKB-KW"/>
</dbReference>
<dbReference type="Proteomes" id="UP000604825">
    <property type="component" value="Unassembled WGS sequence"/>
</dbReference>
<evidence type="ECO:0000256" key="12">
    <source>
        <dbReference type="ARBA" id="ARBA00023136"/>
    </source>
</evidence>
<evidence type="ECO:0000256" key="7">
    <source>
        <dbReference type="ARBA" id="ARBA00022723"/>
    </source>
</evidence>
<keyword evidence="7 13" id="KW-0479">Metal-binding</keyword>
<evidence type="ECO:0000256" key="6">
    <source>
        <dbReference type="ARBA" id="ARBA00022692"/>
    </source>
</evidence>
<evidence type="ECO:0000256" key="9">
    <source>
        <dbReference type="ARBA" id="ARBA00023002"/>
    </source>
</evidence>
<proteinExistence type="inferred from homology"/>
<evidence type="ECO:0000256" key="2">
    <source>
        <dbReference type="ARBA" id="ARBA00004370"/>
    </source>
</evidence>
<evidence type="ECO:0000313" key="16">
    <source>
        <dbReference type="EMBL" id="CAD6256947.1"/>
    </source>
</evidence>
<evidence type="ECO:0000313" key="17">
    <source>
        <dbReference type="Proteomes" id="UP000604825"/>
    </source>
</evidence>
<dbReference type="PROSITE" id="PS00086">
    <property type="entry name" value="CYTOCHROME_P450"/>
    <property type="match status" value="1"/>
</dbReference>
<reference evidence="16" key="1">
    <citation type="submission" date="2020-10" db="EMBL/GenBank/DDBJ databases">
        <authorList>
            <person name="Han B."/>
            <person name="Lu T."/>
            <person name="Zhao Q."/>
            <person name="Huang X."/>
            <person name="Zhao Y."/>
        </authorList>
    </citation>
    <scope>NUCLEOTIDE SEQUENCE</scope>
</reference>
<keyword evidence="5 13" id="KW-0349">Heme</keyword>
<keyword evidence="10 13" id="KW-0408">Iron</keyword>
<keyword evidence="6 15" id="KW-0812">Transmembrane</keyword>
<evidence type="ECO:0000256" key="11">
    <source>
        <dbReference type="ARBA" id="ARBA00023033"/>
    </source>
</evidence>
<comment type="caution">
    <text evidence="16">The sequence shown here is derived from an EMBL/GenBank/DDBJ whole genome shotgun (WGS) entry which is preliminary data.</text>
</comment>
<dbReference type="InterPro" id="IPR017972">
    <property type="entry name" value="Cyt_P450_CS"/>
</dbReference>
<dbReference type="GO" id="GO:0020037">
    <property type="term" value="F:heme binding"/>
    <property type="evidence" value="ECO:0007669"/>
    <property type="project" value="InterPro"/>
</dbReference>
<comment type="pathway">
    <text evidence="3">Secondary metabolite biosynthesis.</text>
</comment>
<dbReference type="GO" id="GO:0005506">
    <property type="term" value="F:iron ion binding"/>
    <property type="evidence" value="ECO:0007669"/>
    <property type="project" value="InterPro"/>
</dbReference>
<evidence type="ECO:0000256" key="3">
    <source>
        <dbReference type="ARBA" id="ARBA00005179"/>
    </source>
</evidence>
<organism evidence="16 17">
    <name type="scientific">Miscanthus lutarioriparius</name>
    <dbReference type="NCBI Taxonomy" id="422564"/>
    <lineage>
        <taxon>Eukaryota</taxon>
        <taxon>Viridiplantae</taxon>
        <taxon>Streptophyta</taxon>
        <taxon>Embryophyta</taxon>
        <taxon>Tracheophyta</taxon>
        <taxon>Spermatophyta</taxon>
        <taxon>Magnoliopsida</taxon>
        <taxon>Liliopsida</taxon>
        <taxon>Poales</taxon>
        <taxon>Poaceae</taxon>
        <taxon>PACMAD clade</taxon>
        <taxon>Panicoideae</taxon>
        <taxon>Andropogonodae</taxon>
        <taxon>Andropogoneae</taxon>
        <taxon>Saccharinae</taxon>
        <taxon>Miscanthus</taxon>
    </lineage>
</organism>
<evidence type="ECO:0000256" key="15">
    <source>
        <dbReference type="SAM" id="Phobius"/>
    </source>
</evidence>
<accession>A0A811QF04</accession>
<keyword evidence="9 14" id="KW-0560">Oxidoreductase</keyword>
<keyword evidence="12 15" id="KW-0472">Membrane</keyword>